<proteinExistence type="predicted"/>
<dbReference type="EnsemblMetazoa" id="AQUA014956-RA">
    <property type="protein sequence ID" value="AQUA014956-PA"/>
    <property type="gene ID" value="AQUA014956"/>
</dbReference>
<name>A0A182XT04_ANOQN</name>
<reference evidence="1" key="1">
    <citation type="submission" date="2020-05" db="UniProtKB">
        <authorList>
            <consortium name="EnsemblMetazoa"/>
        </authorList>
    </citation>
    <scope>IDENTIFICATION</scope>
    <source>
        <strain evidence="1">SANGQUA</strain>
    </source>
</reference>
<accession>A0A182XT04</accession>
<sequence length="37" mass="4564">MTLWQFMGDTDNKFNGKLFLNCKRKQVFKRTKLKRIE</sequence>
<dbReference type="AlphaFoldDB" id="A0A182XT04"/>
<organism evidence="1 2">
    <name type="scientific">Anopheles quadriannulatus</name>
    <name type="common">Mosquito</name>
    <dbReference type="NCBI Taxonomy" id="34691"/>
    <lineage>
        <taxon>Eukaryota</taxon>
        <taxon>Metazoa</taxon>
        <taxon>Ecdysozoa</taxon>
        <taxon>Arthropoda</taxon>
        <taxon>Hexapoda</taxon>
        <taxon>Insecta</taxon>
        <taxon>Pterygota</taxon>
        <taxon>Neoptera</taxon>
        <taxon>Endopterygota</taxon>
        <taxon>Diptera</taxon>
        <taxon>Nematocera</taxon>
        <taxon>Culicoidea</taxon>
        <taxon>Culicidae</taxon>
        <taxon>Anophelinae</taxon>
        <taxon>Anopheles</taxon>
    </lineage>
</organism>
<dbReference type="VEuPathDB" id="VectorBase:AQUA014956"/>
<protein>
    <submittedName>
        <fullName evidence="1">Uncharacterized protein</fullName>
    </submittedName>
</protein>
<keyword evidence="2" id="KW-1185">Reference proteome</keyword>
<evidence type="ECO:0000313" key="1">
    <source>
        <dbReference type="EnsemblMetazoa" id="AQUA014956-PA"/>
    </source>
</evidence>
<dbReference type="Proteomes" id="UP000076407">
    <property type="component" value="Unassembled WGS sequence"/>
</dbReference>
<evidence type="ECO:0000313" key="2">
    <source>
        <dbReference type="Proteomes" id="UP000076407"/>
    </source>
</evidence>